<organism evidence="3 4">
    <name type="scientific">Halpernia frigidisoli</name>
    <dbReference type="NCBI Taxonomy" id="1125876"/>
    <lineage>
        <taxon>Bacteria</taxon>
        <taxon>Pseudomonadati</taxon>
        <taxon>Bacteroidota</taxon>
        <taxon>Flavobacteriia</taxon>
        <taxon>Flavobacteriales</taxon>
        <taxon>Weeksellaceae</taxon>
        <taxon>Chryseobacterium group</taxon>
        <taxon>Halpernia</taxon>
    </lineage>
</organism>
<feature type="domain" description="Nephrocystin 3-like N-terminal" evidence="2">
    <location>
        <begin position="268"/>
        <end position="410"/>
    </location>
</feature>
<evidence type="ECO:0000313" key="3">
    <source>
        <dbReference type="EMBL" id="SFH81845.1"/>
    </source>
</evidence>
<dbReference type="InterPro" id="IPR027417">
    <property type="entry name" value="P-loop_NTPase"/>
</dbReference>
<dbReference type="Proteomes" id="UP000198931">
    <property type="component" value="Unassembled WGS sequence"/>
</dbReference>
<dbReference type="STRING" id="1125876.SAMN05443292_0266"/>
<evidence type="ECO:0000259" key="2">
    <source>
        <dbReference type="Pfam" id="PF24883"/>
    </source>
</evidence>
<reference evidence="3 4" key="1">
    <citation type="submission" date="2016-10" db="EMBL/GenBank/DDBJ databases">
        <authorList>
            <person name="de Groot N.N."/>
        </authorList>
    </citation>
    <scope>NUCLEOTIDE SEQUENCE [LARGE SCALE GENOMIC DNA]</scope>
    <source>
        <strain evidence="3 4">DSM 26000</strain>
    </source>
</reference>
<evidence type="ECO:0000256" key="1">
    <source>
        <dbReference type="ARBA" id="ARBA00022737"/>
    </source>
</evidence>
<proteinExistence type="predicted"/>
<dbReference type="Gene3D" id="3.40.50.300">
    <property type="entry name" value="P-loop containing nucleotide triphosphate hydrolases"/>
    <property type="match status" value="1"/>
</dbReference>
<gene>
    <name evidence="3" type="ORF">SAMN05443292_0266</name>
</gene>
<name>A0A1I3D582_9FLAO</name>
<protein>
    <recommendedName>
        <fullName evidence="2">Nephrocystin 3-like N-terminal domain-containing protein</fullName>
    </recommendedName>
</protein>
<sequence>MKQLGEISAIVGYNKQFEVCAIEIYEELLNNNLEWIEFASATAGKIDDVLIGCKDYIKAFQVKDVSSNLTYSNLTTPKKNAGKSIIEGCFEGWKNLKGEYSEVILAKYISNEKASTKDKIDLYKGDIKPSFSNFLDCFWNYLKSYPLDTLEENWIPVFNNLKDMCHAEDEEFIHFIKSFTFVTDNEYNVQEKIYDYNSFQREKDIDKISKNIFKLIGTKGNKKYNKRELLSEFNLLERYETYFQHSFFVDEEHYQPITETLRELNDVIDKNTKGYIAIIGNAGSGKSTLLTKWIDVDRDRVLKYYAYVNSEMDYDFGYRGEAKIFLKDLLIQIRENSFSIQKELPAENLEELQKQLSNELKNLQNDGKKTYIIVDGLDHIEREQNVTKSLLEILPNPENIPDNVYFILGSRTIVNLDNLPDKIKLSLKNNNSIVFIKPLTIQQIKNITDSYDIELEEYQLTELKDNTLGHPLFLRYTIEELIKIPVEKYEEFISQKSFSGDIYDEYNIFWNKYNLEEKFTDILGIISRFRYSYIDINLLPLFQNDKSVLQKIKNLSEHYFYKNGNIWQFFHNSFKEFLKEKTSENFLLEEYDEKINIDFHKKIYEVTKNINSDYKYNILFHLYHAKDYQLLVESSNQSFFREQWFEFRNYKKILEDIKLSAESSYFVNDTVALMDYFLSYSEISQRGNNFHISNYYSIFLKVGKIDIANSFIFNNFELLVSKTKALDYAIELFKVGNIELSQYLLKKAEPDYILNISKRVSPNRNDRNELTDTDEVELVVKWAVLSCIYFPIDEILDRIKVIQVEVEEYGRKERRNIVHETLDQLKNLIFEIGDKQKLKELNQSLERITDLDMFYFYYDVVFELEPEEELYQTSLSKLINWDETQNNSKNRRLSIIEAIINKDIAKSLEYFNKLITPLEIIADKVNTEYLSRDYLLYIYDYSRLYYIGTKEFSVESKVLIPKNEKSIVSSFYNEFAELGKCYAYLYYDNPDASKGFIFRINQILGYFHHQITDYEYEYTIQENKVNLVSLIIRNSEWISQNFLQDILELVSNEWANNNKFWKDDEKQKIIDVVIDFDTENIWCVNELNKIDDYIFDSVDNYAQIENGVKQIELWSKLEMINEAYKILEQLMEVSFSIKYEKDYQLDYLLNWNLKNEMIEIQEIGFIIKSLKSISYSTNYANKTPAEEILKSLCSFGNGFEVFKYLLFEGQVNFGTSLNISLNYLLNKLPSQKTLIVKIFSRIILNFDDGNSATSDFIKTMFNNEIDENIVKTLINEIKIYSIVEKRTDYLIELKKYCNDRNMPLENLELDYSEKAKDRYSSNDDYQNLKLKDGRSLQKSEVSDIAISFDELINLMENENSNSYFKWSEILNGVLPVLTLQQIEIIIEKKSFDSVELTSIAQGIYNHFGDKIYVKSLIQKALDKSKTSGWQVYYDGGSIIKPLELLKIVDDSEAHIAFKKFAENIEFVNFGNGFSNNIDDIFKIFDNDFTYNKYHPVISEYLKELLKNSYRNTDIPDLEGNLEPEDFLLKTIQFLFEFPSYFDEILIEILAEELVQIKSIVTQILAFLNKSKMEWQYISLLATISLVDVEFTRNYQNGILNIYNHPRFDLHLIAERILDRLNFDYASLNRPNTLKIPLTYTIELNYKPELVISDKIRMKRLDQTGYLRNTNDPLEYCHLYLNEISKISRESGFEKVNIAYRIMNLGNSNFTQPSWYRGLSEKEIRDIYEYKFDLKISYKRPQYQKVWCGLMMVLKELLDLEIISYELAFVIGDNFDESISQIQVQPKPLFIPSILKKDDYAPYAEVGWVDKLDNEYLTKNTIFNVSENLFILEENTFIEGQGDGLTLERRQAFVDFNEFKNNLQYTLIFNSSNKRHILDYESIQIQSLCFFNWSWYSFNKKINWLAFNPMIAHDLGLKLSATGNFRWLDENGITVIESIFWKSNDLSNKSRNLHSESGYGWYVTITNDGISRLKNIGINTLYQHTKIFRTMKFKQRNYGTEIDEENSEFDIRIISL</sequence>
<dbReference type="Pfam" id="PF24883">
    <property type="entry name" value="NPHP3_N"/>
    <property type="match status" value="1"/>
</dbReference>
<dbReference type="SUPFAM" id="SSF52540">
    <property type="entry name" value="P-loop containing nucleoside triphosphate hydrolases"/>
    <property type="match status" value="1"/>
</dbReference>
<evidence type="ECO:0000313" key="4">
    <source>
        <dbReference type="Proteomes" id="UP000198931"/>
    </source>
</evidence>
<dbReference type="OrthoDB" id="898678at2"/>
<keyword evidence="4" id="KW-1185">Reference proteome</keyword>
<dbReference type="InterPro" id="IPR056884">
    <property type="entry name" value="NPHP3-like_N"/>
</dbReference>
<dbReference type="EMBL" id="FOQT01000001">
    <property type="protein sequence ID" value="SFH81845.1"/>
    <property type="molecule type" value="Genomic_DNA"/>
</dbReference>
<keyword evidence="1" id="KW-0677">Repeat</keyword>
<accession>A0A1I3D582</accession>
<dbReference type="RefSeq" id="WP_090078373.1">
    <property type="nucleotide sequence ID" value="NZ_FOQT01000001.1"/>
</dbReference>